<keyword evidence="4" id="KW-0732">Signal</keyword>
<evidence type="ECO:0000256" key="4">
    <source>
        <dbReference type="ARBA" id="ARBA00022729"/>
    </source>
</evidence>
<evidence type="ECO:0000256" key="5">
    <source>
        <dbReference type="ARBA" id="ARBA00022764"/>
    </source>
</evidence>
<dbReference type="Gene3D" id="2.70.98.10">
    <property type="match status" value="1"/>
</dbReference>
<dbReference type="InterPro" id="IPR014438">
    <property type="entry name" value="Glucan_biosyn_MdoG/MdoD"/>
</dbReference>
<feature type="region of interest" description="Disordered" evidence="6">
    <location>
        <begin position="40"/>
        <end position="63"/>
    </location>
</feature>
<dbReference type="Proteomes" id="UP001243757">
    <property type="component" value="Unassembled WGS sequence"/>
</dbReference>
<evidence type="ECO:0000256" key="2">
    <source>
        <dbReference type="ARBA" id="ARBA00005001"/>
    </source>
</evidence>
<dbReference type="PROSITE" id="PS51318">
    <property type="entry name" value="TAT"/>
    <property type="match status" value="1"/>
</dbReference>
<dbReference type="SUPFAM" id="SSF74650">
    <property type="entry name" value="Galactose mutarotase-like"/>
    <property type="match status" value="1"/>
</dbReference>
<dbReference type="Gene3D" id="2.60.40.10">
    <property type="entry name" value="Immunoglobulins"/>
    <property type="match status" value="1"/>
</dbReference>
<dbReference type="Pfam" id="PF04349">
    <property type="entry name" value="MdoG"/>
    <property type="match status" value="1"/>
</dbReference>
<name>A0ABT7F8J9_9RHOB</name>
<comment type="similarity">
    <text evidence="3">Belongs to the OpgD/OpgG family.</text>
</comment>
<feature type="domain" description="Glucan biosynthesis periplasmic MdoG C-terminal" evidence="7">
    <location>
        <begin position="67"/>
        <end position="547"/>
    </location>
</feature>
<dbReference type="InterPro" id="IPR014718">
    <property type="entry name" value="GH-type_carb-bd"/>
</dbReference>
<evidence type="ECO:0000256" key="6">
    <source>
        <dbReference type="SAM" id="MobiDB-lite"/>
    </source>
</evidence>
<dbReference type="PANTHER" id="PTHR30504">
    <property type="entry name" value="GLUCANS BIOSYNTHESIS PROTEIN"/>
    <property type="match status" value="1"/>
</dbReference>
<evidence type="ECO:0000313" key="8">
    <source>
        <dbReference type="EMBL" id="MDK3020810.1"/>
    </source>
</evidence>
<evidence type="ECO:0000256" key="1">
    <source>
        <dbReference type="ARBA" id="ARBA00004418"/>
    </source>
</evidence>
<sequence length="550" mass="60036">MPLPLAGSPWSASTISVDRRRLLGGLSATALMIGAGPGRGLAQDTSAAAEPATEPDAQAPAEAPVPFSFDTLSARMQARAETADAPAELSDAFLSGLGYDDYQKIQFDPERARWQGESAGLFRVAAFHLGWLFKTPVQMFELVGGQPQPMRFDVKDFLYHGDLAARVPEGEHLPGVAGFRLSTPLNRADVFDELVAFLGASYFRALGRDTVYGLSARGLAVNTGISGSEEFPRFTEFYLERPAAGATEVTLYAALESPSLTGAYRFVITPGAETEMEVTARLFLRDDIEQLGVAPLTSMYLHGASDPGDFEDYRPQVHDSEGLGLVDAAGAPHWRPLRNPPDLASSYFVSNSPQSFGLYQRDRDWDNYLDAGAQYQRRPSLRVEPLGDWGEGMVRLVEIPSELETNDNIVAFWVPKAPARAGDALSYSYRLTWGMLPPDREATLAWVERTRTGHGGVSGMKAQDDSRKFVIDFAGGVLGSLPPEAELTPVITASKGKIVQHSLSKIPGRDGWRLVFDITAPRATIVEMSAIIEGYGRTLTENWLYQWIKP</sequence>
<proteinExistence type="inferred from homology"/>
<comment type="pathway">
    <text evidence="2">Glycan metabolism; osmoregulated periplasmic glucan (OPG) biosynthesis.</text>
</comment>
<dbReference type="InterPro" id="IPR007444">
    <property type="entry name" value="Glucan_biosyn_MdoG_C"/>
</dbReference>
<dbReference type="RefSeq" id="WP_284483327.1">
    <property type="nucleotide sequence ID" value="NZ_JASNJD010000034.1"/>
</dbReference>
<protein>
    <submittedName>
        <fullName evidence="8">Glucan biosynthesis protein</fullName>
    </submittedName>
</protein>
<evidence type="ECO:0000259" key="7">
    <source>
        <dbReference type="Pfam" id="PF04349"/>
    </source>
</evidence>
<dbReference type="InterPro" id="IPR013783">
    <property type="entry name" value="Ig-like_fold"/>
</dbReference>
<dbReference type="SUPFAM" id="SSF81296">
    <property type="entry name" value="E set domains"/>
    <property type="match status" value="1"/>
</dbReference>
<dbReference type="InterPro" id="IPR006311">
    <property type="entry name" value="TAT_signal"/>
</dbReference>
<keyword evidence="9" id="KW-1185">Reference proteome</keyword>
<accession>A0ABT7F8J9</accession>
<dbReference type="PANTHER" id="PTHR30504:SF3">
    <property type="entry name" value="GLUCANS BIOSYNTHESIS PROTEIN D"/>
    <property type="match status" value="1"/>
</dbReference>
<keyword evidence="5" id="KW-0574">Periplasm</keyword>
<dbReference type="InterPro" id="IPR014756">
    <property type="entry name" value="Ig_E-set"/>
</dbReference>
<organism evidence="8 9">
    <name type="scientific">Pseudodonghicola flavimaris</name>
    <dbReference type="NCBI Taxonomy" id="3050036"/>
    <lineage>
        <taxon>Bacteria</taxon>
        <taxon>Pseudomonadati</taxon>
        <taxon>Pseudomonadota</taxon>
        <taxon>Alphaproteobacteria</taxon>
        <taxon>Rhodobacterales</taxon>
        <taxon>Paracoccaceae</taxon>
        <taxon>Pseudodonghicola</taxon>
    </lineage>
</organism>
<reference evidence="8 9" key="1">
    <citation type="submission" date="2023-05" db="EMBL/GenBank/DDBJ databases">
        <title>Pseudodonghicola sp. nov.</title>
        <authorList>
            <person name="Huang J."/>
        </authorList>
    </citation>
    <scope>NUCLEOTIDE SEQUENCE [LARGE SCALE GENOMIC DNA]</scope>
    <source>
        <strain evidence="8 9">IC7</strain>
    </source>
</reference>
<dbReference type="EMBL" id="JASNJD010000034">
    <property type="protein sequence ID" value="MDK3020810.1"/>
    <property type="molecule type" value="Genomic_DNA"/>
</dbReference>
<dbReference type="InterPro" id="IPR011013">
    <property type="entry name" value="Gal_mutarotase_sf_dom"/>
</dbReference>
<comment type="caution">
    <text evidence="8">The sequence shown here is derived from an EMBL/GenBank/DDBJ whole genome shotgun (WGS) entry which is preliminary data.</text>
</comment>
<gene>
    <name evidence="8" type="ORF">QO033_24310</name>
</gene>
<evidence type="ECO:0000313" key="9">
    <source>
        <dbReference type="Proteomes" id="UP001243757"/>
    </source>
</evidence>
<comment type="subcellular location">
    <subcellularLocation>
        <location evidence="1">Periplasm</location>
    </subcellularLocation>
</comment>
<dbReference type="PIRSF" id="PIRSF006281">
    <property type="entry name" value="MdoG"/>
    <property type="match status" value="1"/>
</dbReference>
<evidence type="ECO:0000256" key="3">
    <source>
        <dbReference type="ARBA" id="ARBA00009284"/>
    </source>
</evidence>